<comment type="caution">
    <text evidence="7">The sequence shown here is derived from an EMBL/GenBank/DDBJ whole genome shotgun (WGS) entry which is preliminary data.</text>
</comment>
<evidence type="ECO:0000256" key="3">
    <source>
        <dbReference type="ARBA" id="ARBA00022490"/>
    </source>
</evidence>
<evidence type="ECO:0000256" key="6">
    <source>
        <dbReference type="SAM" id="MobiDB-lite"/>
    </source>
</evidence>
<feature type="compositionally biased region" description="Basic residues" evidence="6">
    <location>
        <begin position="88"/>
        <end position="104"/>
    </location>
</feature>
<feature type="compositionally biased region" description="Gly residues" evidence="6">
    <location>
        <begin position="322"/>
        <end position="334"/>
    </location>
</feature>
<keyword evidence="8" id="KW-1185">Reference proteome</keyword>
<comment type="subcellular location">
    <subcellularLocation>
        <location evidence="2">Cytoplasm</location>
    </subcellularLocation>
    <subcellularLocation>
        <location evidence="1">Nucleus</location>
    </subcellularLocation>
</comment>
<keyword evidence="3" id="KW-0963">Cytoplasm</keyword>
<dbReference type="Proteomes" id="UP001165060">
    <property type="component" value="Unassembled WGS sequence"/>
</dbReference>
<dbReference type="EMBL" id="BRYB01004412">
    <property type="protein sequence ID" value="GMI30485.1"/>
    <property type="molecule type" value="Genomic_DNA"/>
</dbReference>
<keyword evidence="4" id="KW-0539">Nucleus</keyword>
<protein>
    <recommendedName>
        <fullName evidence="5">CDAN1-interacting nuclease 1</fullName>
    </recommendedName>
</protein>
<proteinExistence type="predicted"/>
<dbReference type="PANTHER" id="PTHR31661:SF1">
    <property type="entry name" value="CDAN1-INTERACTING NUCLEASE 1"/>
    <property type="match status" value="1"/>
</dbReference>
<evidence type="ECO:0000256" key="1">
    <source>
        <dbReference type="ARBA" id="ARBA00004123"/>
    </source>
</evidence>
<sequence length="341" mass="37406">MDSTTYQLATTLVDLLLSPHPPPPSSPPLLLSSYALSLPLLRQTPSDPPPVPSSHPRLFHLLVQLLAKPLGLSYDGLLSLARNRQTMHTRRKAAGVRQDPRHRRGYDETGDITQQARRAQYPPYLMAKIIVESVTGLRGKRSSDAMKDPSTSLLPWSGAPPLPLASAVLRAIAADPLNGPRHDLYRRRLGVEYEIRLQRILDRANIPYTTEDKLRELGASKTPDVLLDCPMGALVGGKWRQVCWIDSKALFGDEHTHKGEVLKQALGYVHRYGPGMILYWFGHAPAGLMWEGVGGEGGGDGKDILVVDRMPEVRMFPNGTTALGGGKRGDGGVGRPFTIEE</sequence>
<feature type="region of interest" description="Disordered" evidence="6">
    <location>
        <begin position="318"/>
        <end position="341"/>
    </location>
</feature>
<gene>
    <name evidence="7" type="ORF">TeGR_g5095</name>
</gene>
<evidence type="ECO:0000313" key="8">
    <source>
        <dbReference type="Proteomes" id="UP001165060"/>
    </source>
</evidence>
<reference evidence="7 8" key="1">
    <citation type="journal article" date="2023" name="Commun. Biol.">
        <title>Genome analysis of Parmales, the sister group of diatoms, reveals the evolutionary specialization of diatoms from phago-mixotrophs to photoautotrophs.</title>
        <authorList>
            <person name="Ban H."/>
            <person name="Sato S."/>
            <person name="Yoshikawa S."/>
            <person name="Yamada K."/>
            <person name="Nakamura Y."/>
            <person name="Ichinomiya M."/>
            <person name="Sato N."/>
            <person name="Blanc-Mathieu R."/>
            <person name="Endo H."/>
            <person name="Kuwata A."/>
            <person name="Ogata H."/>
        </authorList>
    </citation>
    <scope>NUCLEOTIDE SEQUENCE [LARGE SCALE GENOMIC DNA]</scope>
</reference>
<dbReference type="InterPro" id="IPR029404">
    <property type="entry name" value="CDIN1"/>
</dbReference>
<evidence type="ECO:0000256" key="4">
    <source>
        <dbReference type="ARBA" id="ARBA00023242"/>
    </source>
</evidence>
<evidence type="ECO:0000256" key="2">
    <source>
        <dbReference type="ARBA" id="ARBA00004496"/>
    </source>
</evidence>
<feature type="region of interest" description="Disordered" evidence="6">
    <location>
        <begin position="88"/>
        <end position="107"/>
    </location>
</feature>
<evidence type="ECO:0000313" key="7">
    <source>
        <dbReference type="EMBL" id="GMI30485.1"/>
    </source>
</evidence>
<accession>A0ABQ6MPZ2</accession>
<name>A0ABQ6MPZ2_9STRA</name>
<organism evidence="7 8">
    <name type="scientific">Tetraparma gracilis</name>
    <dbReference type="NCBI Taxonomy" id="2962635"/>
    <lineage>
        <taxon>Eukaryota</taxon>
        <taxon>Sar</taxon>
        <taxon>Stramenopiles</taxon>
        <taxon>Ochrophyta</taxon>
        <taxon>Bolidophyceae</taxon>
        <taxon>Parmales</taxon>
        <taxon>Triparmaceae</taxon>
        <taxon>Tetraparma</taxon>
    </lineage>
</organism>
<dbReference type="PANTHER" id="PTHR31661">
    <property type="entry name" value="SIMILAR TO CDNA SEQUENCE BC052040"/>
    <property type="match status" value="1"/>
</dbReference>
<evidence type="ECO:0000256" key="5">
    <source>
        <dbReference type="ARBA" id="ARBA00023480"/>
    </source>
</evidence>
<dbReference type="Pfam" id="PF14811">
    <property type="entry name" value="TPD"/>
    <property type="match status" value="1"/>
</dbReference>